<accession>A0A2N6NCI0</accession>
<gene>
    <name evidence="1" type="ORF">BM221_009165</name>
</gene>
<proteinExistence type="predicted"/>
<reference evidence="1 2" key="1">
    <citation type="journal article" date="2016" name="Appl. Microbiol. Biotechnol.">
        <title>Characterization of T-DNA insertion mutants with decreased virulence in the entomopathogenic fungus Beauveria bassiana JEF-007.</title>
        <authorList>
            <person name="Kim S."/>
            <person name="Lee S.J."/>
            <person name="Nai Y.S."/>
            <person name="Yu J.S."/>
            <person name="Lee M.R."/>
            <person name="Yang Y.T."/>
            <person name="Kim J.S."/>
        </authorList>
    </citation>
    <scope>NUCLEOTIDE SEQUENCE [LARGE SCALE GENOMIC DNA]</scope>
    <source>
        <strain evidence="1 2">JEF-007</strain>
    </source>
</reference>
<organism evidence="1 2">
    <name type="scientific">Beauveria bassiana</name>
    <name type="common">White muscardine disease fungus</name>
    <name type="synonym">Tritirachium shiotae</name>
    <dbReference type="NCBI Taxonomy" id="176275"/>
    <lineage>
        <taxon>Eukaryota</taxon>
        <taxon>Fungi</taxon>
        <taxon>Dikarya</taxon>
        <taxon>Ascomycota</taxon>
        <taxon>Pezizomycotina</taxon>
        <taxon>Sordariomycetes</taxon>
        <taxon>Hypocreomycetidae</taxon>
        <taxon>Hypocreales</taxon>
        <taxon>Cordycipitaceae</taxon>
        <taxon>Beauveria</taxon>
    </lineage>
</organism>
<dbReference type="EMBL" id="MRVG01000011">
    <property type="protein sequence ID" value="PMB64978.1"/>
    <property type="molecule type" value="Genomic_DNA"/>
</dbReference>
<comment type="caution">
    <text evidence="1">The sequence shown here is derived from an EMBL/GenBank/DDBJ whole genome shotgun (WGS) entry which is preliminary data.</text>
</comment>
<sequence>MRKPPTVTTLLLIVGDLKNDKNVVGKYTAMGHAPRMDVWWSESIAAGDTGAGFEALRGIV</sequence>
<evidence type="ECO:0000313" key="2">
    <source>
        <dbReference type="Proteomes" id="UP000235728"/>
    </source>
</evidence>
<dbReference type="AlphaFoldDB" id="A0A2N6NCI0"/>
<dbReference type="Proteomes" id="UP000235728">
    <property type="component" value="Unassembled WGS sequence"/>
</dbReference>
<name>A0A2N6NCI0_BEABA</name>
<evidence type="ECO:0000313" key="1">
    <source>
        <dbReference type="EMBL" id="PMB64978.1"/>
    </source>
</evidence>
<protein>
    <submittedName>
        <fullName evidence="1">Uncharacterized protein</fullName>
    </submittedName>
</protein>